<evidence type="ECO:0000259" key="3">
    <source>
        <dbReference type="SMART" id="SM00385"/>
    </source>
</evidence>
<dbReference type="InterPro" id="IPR013763">
    <property type="entry name" value="Cyclin-like_dom"/>
</dbReference>
<dbReference type="SUPFAM" id="SSF47954">
    <property type="entry name" value="Cyclin-like"/>
    <property type="match status" value="1"/>
</dbReference>
<feature type="domain" description="Cyclin-like" evidence="3">
    <location>
        <begin position="48"/>
        <end position="137"/>
    </location>
</feature>
<dbReference type="InterPro" id="IPR006671">
    <property type="entry name" value="Cyclin_N"/>
</dbReference>
<dbReference type="PANTHER" id="PTHR10177">
    <property type="entry name" value="CYCLINS"/>
    <property type="match status" value="1"/>
</dbReference>
<dbReference type="InterPro" id="IPR039361">
    <property type="entry name" value="Cyclin"/>
</dbReference>
<reference evidence="4 5" key="1">
    <citation type="journal article" date="2015" name="Plant Cell">
        <title>Oil accumulation by the oleaginous diatom Fistulifera solaris as revealed by the genome and transcriptome.</title>
        <authorList>
            <person name="Tanaka T."/>
            <person name="Maeda Y."/>
            <person name="Veluchamy A."/>
            <person name="Tanaka M."/>
            <person name="Abida H."/>
            <person name="Marechal E."/>
            <person name="Bowler C."/>
            <person name="Muto M."/>
            <person name="Sunaga Y."/>
            <person name="Tanaka M."/>
            <person name="Yoshino T."/>
            <person name="Taniguchi T."/>
            <person name="Fukuda Y."/>
            <person name="Nemoto M."/>
            <person name="Matsumoto M."/>
            <person name="Wong P.S."/>
            <person name="Aburatani S."/>
            <person name="Fujibuchi W."/>
        </authorList>
    </citation>
    <scope>NUCLEOTIDE SEQUENCE [LARGE SCALE GENOMIC DNA]</scope>
    <source>
        <strain evidence="4 5">JPCC DA0580</strain>
    </source>
</reference>
<feature type="compositionally biased region" description="Basic and acidic residues" evidence="2">
    <location>
        <begin position="259"/>
        <end position="273"/>
    </location>
</feature>
<evidence type="ECO:0000313" key="4">
    <source>
        <dbReference type="EMBL" id="GAX20158.1"/>
    </source>
</evidence>
<keyword evidence="1" id="KW-0195">Cyclin</keyword>
<dbReference type="EMBL" id="BDSP01000143">
    <property type="protein sequence ID" value="GAX20158.1"/>
    <property type="molecule type" value="Genomic_DNA"/>
</dbReference>
<sequence>MDQSLETIATMRFQESSAYVKTDWMSMIPLHPQSATVVDMDCRSKMCAWFVQVVDFCKFRRETVEIALSYLDRFLLSPQGADARIDRSLYQLASMTALYTAVKIHEAEAMDPNLVSKLSRGAYAPCEIEEMERTLLTGLQWRVNPPTTMSFVRELMNLIPQEEMDLETRNALLDVTKFQIELTVGRGELFLAPASLVALAALQNSLSSLPIDDQLSDYISYVFYNALQWNISNAVVMNVQNLMFEAVTQSSNDPAILRPCERNHQTNKGECRSPPDQSPRSISAM</sequence>
<dbReference type="FunFam" id="1.10.472.10:FF:000093">
    <property type="entry name" value="Predicted protein"/>
    <property type="match status" value="1"/>
</dbReference>
<evidence type="ECO:0000256" key="2">
    <source>
        <dbReference type="SAM" id="MobiDB-lite"/>
    </source>
</evidence>
<evidence type="ECO:0000313" key="5">
    <source>
        <dbReference type="Proteomes" id="UP000198406"/>
    </source>
</evidence>
<comment type="similarity">
    <text evidence="1">Belongs to the cyclin family.</text>
</comment>
<dbReference type="AlphaFoldDB" id="A0A1Z5K2B4"/>
<dbReference type="Pfam" id="PF00134">
    <property type="entry name" value="Cyclin_N"/>
    <property type="match status" value="1"/>
</dbReference>
<dbReference type="InParanoid" id="A0A1Z5K2B4"/>
<evidence type="ECO:0000256" key="1">
    <source>
        <dbReference type="RuleBase" id="RU000383"/>
    </source>
</evidence>
<organism evidence="4 5">
    <name type="scientific">Fistulifera solaris</name>
    <name type="common">Oleaginous diatom</name>
    <dbReference type="NCBI Taxonomy" id="1519565"/>
    <lineage>
        <taxon>Eukaryota</taxon>
        <taxon>Sar</taxon>
        <taxon>Stramenopiles</taxon>
        <taxon>Ochrophyta</taxon>
        <taxon>Bacillariophyta</taxon>
        <taxon>Bacillariophyceae</taxon>
        <taxon>Bacillariophycidae</taxon>
        <taxon>Naviculales</taxon>
        <taxon>Naviculaceae</taxon>
        <taxon>Fistulifera</taxon>
    </lineage>
</organism>
<keyword evidence="5" id="KW-1185">Reference proteome</keyword>
<protein>
    <recommendedName>
        <fullName evidence="3">Cyclin-like domain-containing protein</fullName>
    </recommendedName>
</protein>
<dbReference type="Proteomes" id="UP000198406">
    <property type="component" value="Unassembled WGS sequence"/>
</dbReference>
<gene>
    <name evidence="4" type="ORF">FisN_17Lh109</name>
</gene>
<proteinExistence type="inferred from homology"/>
<name>A0A1Z5K2B4_FISSO</name>
<dbReference type="SMART" id="SM00385">
    <property type="entry name" value="CYCLIN"/>
    <property type="match status" value="1"/>
</dbReference>
<dbReference type="Gene3D" id="1.10.472.10">
    <property type="entry name" value="Cyclin-like"/>
    <property type="match status" value="1"/>
</dbReference>
<dbReference type="InterPro" id="IPR036915">
    <property type="entry name" value="Cyclin-like_sf"/>
</dbReference>
<accession>A0A1Z5K2B4</accession>
<dbReference type="OrthoDB" id="44315at2759"/>
<feature type="region of interest" description="Disordered" evidence="2">
    <location>
        <begin position="255"/>
        <end position="285"/>
    </location>
</feature>
<comment type="caution">
    <text evidence="4">The sequence shown here is derived from an EMBL/GenBank/DDBJ whole genome shotgun (WGS) entry which is preliminary data.</text>
</comment>